<dbReference type="PATRIC" id="fig|1666911.3.peg.1807"/>
<dbReference type="Gene3D" id="2.60.40.790">
    <property type="match status" value="1"/>
</dbReference>
<accession>A0A0P8BTL8</accession>
<evidence type="ECO:0000259" key="3">
    <source>
        <dbReference type="PROSITE" id="PS01031"/>
    </source>
</evidence>
<gene>
    <name evidence="4" type="ORF">HLUCCA11_02820</name>
</gene>
<evidence type="ECO:0000313" key="4">
    <source>
        <dbReference type="EMBL" id="KPQ37389.1"/>
    </source>
</evidence>
<comment type="caution">
    <text evidence="4">The sequence shown here is derived from an EMBL/GenBank/DDBJ whole genome shotgun (WGS) entry which is preliminary data.</text>
</comment>
<dbReference type="InterPro" id="IPR031107">
    <property type="entry name" value="Small_HSP"/>
</dbReference>
<comment type="similarity">
    <text evidence="1 2">Belongs to the small heat shock protein (HSP20) family.</text>
</comment>
<dbReference type="PANTHER" id="PTHR11527">
    <property type="entry name" value="HEAT-SHOCK PROTEIN 20 FAMILY MEMBER"/>
    <property type="match status" value="1"/>
</dbReference>
<dbReference type="PROSITE" id="PS01031">
    <property type="entry name" value="SHSP"/>
    <property type="match status" value="1"/>
</dbReference>
<evidence type="ECO:0000256" key="2">
    <source>
        <dbReference type="RuleBase" id="RU003616"/>
    </source>
</evidence>
<evidence type="ECO:0000256" key="1">
    <source>
        <dbReference type="PROSITE-ProRule" id="PRU00285"/>
    </source>
</evidence>
<protein>
    <submittedName>
        <fullName evidence="4">HSP20 family protein</fullName>
    </submittedName>
</protein>
<dbReference type="CDD" id="cd06464">
    <property type="entry name" value="ACD_sHsps-like"/>
    <property type="match status" value="1"/>
</dbReference>
<proteinExistence type="inferred from homology"/>
<dbReference type="EMBL" id="LJZR01000002">
    <property type="protein sequence ID" value="KPQ37389.1"/>
    <property type="molecule type" value="Genomic_DNA"/>
</dbReference>
<name>A0A0P8BTL8_9CYAN</name>
<dbReference type="InterPro" id="IPR002068">
    <property type="entry name" value="A-crystallin/Hsp20_dom"/>
</dbReference>
<dbReference type="Pfam" id="PF00011">
    <property type="entry name" value="HSP20"/>
    <property type="match status" value="1"/>
</dbReference>
<dbReference type="AlphaFoldDB" id="A0A0P8BTL8"/>
<dbReference type="InterPro" id="IPR008978">
    <property type="entry name" value="HSP20-like_chaperone"/>
</dbReference>
<sequence>MIVHRYWQPLQEFNTVKQQLDQLFDDFAGVETAPTTWTPAVTLVESEEALMLHVQLPGVDADAIDIQAGREVVAISGDRTAPELSEGAKLRRNEFRYGAFRRVVSLPVAIDPKAVTADYEAGILVLMLPKAEDERNKVVKVSVTGAAEKSAITEAANDNADATEAQ</sequence>
<reference evidence="4 5" key="1">
    <citation type="submission" date="2015-09" db="EMBL/GenBank/DDBJ databases">
        <title>Identification and resolution of microdiversity through metagenomic sequencing of parallel consortia.</title>
        <authorList>
            <person name="Nelson W.C."/>
            <person name="Romine M.F."/>
            <person name="Lindemann S.R."/>
        </authorList>
    </citation>
    <scope>NUCLEOTIDE SEQUENCE [LARGE SCALE GENOMIC DNA]</scope>
    <source>
        <strain evidence="4">Ana</strain>
    </source>
</reference>
<evidence type="ECO:0000313" key="5">
    <source>
        <dbReference type="Proteomes" id="UP000050465"/>
    </source>
</evidence>
<dbReference type="SUPFAM" id="SSF49764">
    <property type="entry name" value="HSP20-like chaperones"/>
    <property type="match status" value="1"/>
</dbReference>
<dbReference type="STRING" id="1666911.HLUCCA11_02820"/>
<organism evidence="4 5">
    <name type="scientific">Phormidesmis priestleyi Ana</name>
    <dbReference type="NCBI Taxonomy" id="1666911"/>
    <lineage>
        <taxon>Bacteria</taxon>
        <taxon>Bacillati</taxon>
        <taxon>Cyanobacteriota</taxon>
        <taxon>Cyanophyceae</taxon>
        <taxon>Leptolyngbyales</taxon>
        <taxon>Leptolyngbyaceae</taxon>
        <taxon>Phormidesmis</taxon>
    </lineage>
</organism>
<feature type="domain" description="SHSP" evidence="3">
    <location>
        <begin position="32"/>
        <end position="144"/>
    </location>
</feature>
<dbReference type="Proteomes" id="UP000050465">
    <property type="component" value="Unassembled WGS sequence"/>
</dbReference>